<evidence type="ECO:0000313" key="7">
    <source>
        <dbReference type="EMBL" id="KAK2595414.1"/>
    </source>
</evidence>
<sequence length="949" mass="102158">METSGPDTPSLDPKPHVAVAEKEQNEQKTEVNGHTDDILPKPQSQTQTNSQPAPEASLASEQPVDVATEQSGSDAEERIVNGKNGPSNEQTAVNGADTPKKVPSESVLKAEDEAALAHELPPSRQTPETAETATVASKEPEQKVLEDKESTKPSEDITMRDSPSAPVATEPENKTSEVRAEESSKNATADTEMTDSPGEKPEDAKPALTEDTAITSQDAAALPTSEVDLGPAGMSQLAIETTEKESSPVEASVDVSMVDVPGVKVARSREDDAADDEPAPKRARTEPKDDEIGTPTPATNDASTDAQAEVIVSGAQTPGLNSSTLTKLSNWSDEETNKRSISQFQRREMRRVIGRVKKTKAGANFKDSVQKLWPGLWDGYVAKVNRPMDLAELERGLRDANGPYNTYGDFRKDLSLIFENALDFNGPLHDITGSAAGAVKAVWEEVLTIPFEEPAKPKALPKAKPVRESRAVANADTLQRQSAGPAASPAADAVVGKAAASQAQDQAADRRSSTATEGDRPKRTVRAPKPKDIDYTTKPSRKKLKPELQFADEVLSEIMSGKNHELNQWFMEPVDAEGLNVPDYYSVIKKPMHLNKVHRMLYAGEIPNLKEFDKTVRLIFDNCFKFNGPVDQGNPVSAIAKKLEDLYVTQMKGKDVWLAKYAKANAPASASNPSEDEDEDDEDDVDDPAEAAADNKEIEELQAKLDEETKKLNGMLLTHNPSMIDIQKNIVDMVQKTLISKAQEAQASRVKAKSDKPKKAGKGGKAKAAGSGGRKSTGGPQTKKSGGSKKAAPKKSLTAAEKDQIANGINDLEYPHLDRAIDIIKRDTGQNENNDGELELDIDQLSSDALVKLWELCRKALPGFAKDSAPALSVEVSRPSAKQSSKSSTAAKPKKNKPMSASEQEQRIAELTALSNLYRNPQEPGDGAGVTQAPTPGAESSNDSDSEEE</sequence>
<feature type="compositionally biased region" description="Basic and acidic residues" evidence="4">
    <location>
        <begin position="138"/>
        <end position="159"/>
    </location>
</feature>
<dbReference type="Pfam" id="PF17035">
    <property type="entry name" value="BET"/>
    <property type="match status" value="1"/>
</dbReference>
<dbReference type="InterPro" id="IPR027353">
    <property type="entry name" value="NET_dom"/>
</dbReference>
<dbReference type="SUPFAM" id="SSF47370">
    <property type="entry name" value="Bromodomain"/>
    <property type="match status" value="2"/>
</dbReference>
<feature type="coiled-coil region" evidence="3">
    <location>
        <begin position="691"/>
        <end position="718"/>
    </location>
</feature>
<evidence type="ECO:0000256" key="4">
    <source>
        <dbReference type="SAM" id="MobiDB-lite"/>
    </source>
</evidence>
<feature type="compositionally biased region" description="Polar residues" evidence="4">
    <location>
        <begin position="123"/>
        <end position="135"/>
    </location>
</feature>
<name>A0AAJ0CPI5_9HYPO</name>
<feature type="domain" description="Bromo" evidence="5">
    <location>
        <begin position="357"/>
        <end position="432"/>
    </location>
</feature>
<organism evidence="7 8">
    <name type="scientific">Conoideocrella luteorostrata</name>
    <dbReference type="NCBI Taxonomy" id="1105319"/>
    <lineage>
        <taxon>Eukaryota</taxon>
        <taxon>Fungi</taxon>
        <taxon>Dikarya</taxon>
        <taxon>Ascomycota</taxon>
        <taxon>Pezizomycotina</taxon>
        <taxon>Sordariomycetes</taxon>
        <taxon>Hypocreomycetidae</taxon>
        <taxon>Hypocreales</taxon>
        <taxon>Clavicipitaceae</taxon>
        <taxon>Conoideocrella</taxon>
    </lineage>
</organism>
<feature type="domain" description="Bromo" evidence="5">
    <location>
        <begin position="562"/>
        <end position="629"/>
    </location>
</feature>
<dbReference type="PROSITE" id="PS50014">
    <property type="entry name" value="BROMODOMAIN_2"/>
    <property type="match status" value="2"/>
</dbReference>
<dbReference type="GO" id="GO:0006355">
    <property type="term" value="P:regulation of DNA-templated transcription"/>
    <property type="evidence" value="ECO:0007669"/>
    <property type="project" value="TreeGrafter"/>
</dbReference>
<evidence type="ECO:0000259" key="5">
    <source>
        <dbReference type="PROSITE" id="PS50014"/>
    </source>
</evidence>
<evidence type="ECO:0000259" key="6">
    <source>
        <dbReference type="PROSITE" id="PS51525"/>
    </source>
</evidence>
<dbReference type="Gene3D" id="1.20.1270.220">
    <property type="match status" value="1"/>
</dbReference>
<dbReference type="PRINTS" id="PR00503">
    <property type="entry name" value="BROMODOMAIN"/>
</dbReference>
<protein>
    <submittedName>
        <fullName evidence="7">Transcription initiation at TATA-containing promoter protein</fullName>
    </submittedName>
</protein>
<dbReference type="GO" id="GO:0006338">
    <property type="term" value="P:chromatin remodeling"/>
    <property type="evidence" value="ECO:0007669"/>
    <property type="project" value="TreeGrafter"/>
</dbReference>
<dbReference type="Gene3D" id="1.20.920.10">
    <property type="entry name" value="Bromodomain-like"/>
    <property type="match status" value="2"/>
</dbReference>
<dbReference type="PANTHER" id="PTHR22880">
    <property type="entry name" value="FALZ-RELATED BROMODOMAIN-CONTAINING PROTEINS"/>
    <property type="match status" value="1"/>
</dbReference>
<feature type="region of interest" description="Disordered" evidence="4">
    <location>
        <begin position="1"/>
        <end position="303"/>
    </location>
</feature>
<evidence type="ECO:0000256" key="2">
    <source>
        <dbReference type="PROSITE-ProRule" id="PRU00035"/>
    </source>
</evidence>
<feature type="region of interest" description="Disordered" evidence="4">
    <location>
        <begin position="744"/>
        <end position="811"/>
    </location>
</feature>
<dbReference type="CDD" id="cd04369">
    <property type="entry name" value="Bromodomain"/>
    <property type="match status" value="1"/>
</dbReference>
<feature type="compositionally biased region" description="Low complexity" evidence="4">
    <location>
        <begin position="483"/>
        <end position="506"/>
    </location>
</feature>
<keyword evidence="3" id="KW-0175">Coiled coil</keyword>
<feature type="compositionally biased region" description="Polar residues" evidence="4">
    <location>
        <begin position="84"/>
        <end position="93"/>
    </location>
</feature>
<dbReference type="GO" id="GO:0000785">
    <property type="term" value="C:chromatin"/>
    <property type="evidence" value="ECO:0007669"/>
    <property type="project" value="TreeGrafter"/>
</dbReference>
<feature type="region of interest" description="Disordered" evidence="4">
    <location>
        <begin position="665"/>
        <end position="688"/>
    </location>
</feature>
<comment type="caution">
    <text evidence="7">The sequence shown here is derived from an EMBL/GenBank/DDBJ whole genome shotgun (WGS) entry which is preliminary data.</text>
</comment>
<feature type="domain" description="NET" evidence="6">
    <location>
        <begin position="787"/>
        <end position="868"/>
    </location>
</feature>
<dbReference type="GO" id="GO:0005634">
    <property type="term" value="C:nucleus"/>
    <property type="evidence" value="ECO:0007669"/>
    <property type="project" value="TreeGrafter"/>
</dbReference>
<dbReference type="EMBL" id="JASWJB010000133">
    <property type="protein sequence ID" value="KAK2595414.1"/>
    <property type="molecule type" value="Genomic_DNA"/>
</dbReference>
<feature type="compositionally biased region" description="Basic and acidic residues" evidence="4">
    <location>
        <begin position="13"/>
        <end position="39"/>
    </location>
</feature>
<gene>
    <name evidence="7" type="primary">BDF1</name>
    <name evidence="7" type="ORF">QQS21_006888</name>
</gene>
<feature type="compositionally biased region" description="Low complexity" evidence="4">
    <location>
        <begin position="777"/>
        <end position="796"/>
    </location>
</feature>
<feature type="compositionally biased region" description="Basic and acidic residues" evidence="4">
    <location>
        <begin position="278"/>
        <end position="291"/>
    </location>
</feature>
<accession>A0AAJ0CPI5</accession>
<feature type="region of interest" description="Disordered" evidence="4">
    <location>
        <begin position="457"/>
        <end position="541"/>
    </location>
</feature>
<dbReference type="SMART" id="SM00297">
    <property type="entry name" value="BROMO"/>
    <property type="match status" value="1"/>
</dbReference>
<keyword evidence="1 2" id="KW-0103">Bromodomain</keyword>
<dbReference type="InterPro" id="IPR001487">
    <property type="entry name" value="Bromodomain"/>
</dbReference>
<feature type="region of interest" description="Disordered" evidence="4">
    <location>
        <begin position="867"/>
        <end position="949"/>
    </location>
</feature>
<evidence type="ECO:0000256" key="1">
    <source>
        <dbReference type="ARBA" id="ARBA00023117"/>
    </source>
</evidence>
<feature type="compositionally biased region" description="Acidic residues" evidence="4">
    <location>
        <begin position="674"/>
        <end position="688"/>
    </location>
</feature>
<feature type="compositionally biased region" description="Basic and acidic residues" evidence="4">
    <location>
        <begin position="171"/>
        <end position="184"/>
    </location>
</feature>
<dbReference type="InterPro" id="IPR050935">
    <property type="entry name" value="Bromo_chromatin_reader"/>
</dbReference>
<dbReference type="InterPro" id="IPR038336">
    <property type="entry name" value="NET_sf"/>
</dbReference>
<feature type="compositionally biased region" description="Basic and acidic residues" evidence="4">
    <location>
        <begin position="507"/>
        <end position="522"/>
    </location>
</feature>
<feature type="compositionally biased region" description="Low complexity" evidence="4">
    <location>
        <begin position="877"/>
        <end position="891"/>
    </location>
</feature>
<proteinExistence type="predicted"/>
<feature type="compositionally biased region" description="Basic and acidic residues" evidence="4">
    <location>
        <begin position="98"/>
        <end position="116"/>
    </location>
</feature>
<dbReference type="InterPro" id="IPR036427">
    <property type="entry name" value="Bromodomain-like_sf"/>
</dbReference>
<reference evidence="7" key="1">
    <citation type="submission" date="2023-06" db="EMBL/GenBank/DDBJ databases">
        <title>Conoideocrella luteorostrata (Hypocreales: Clavicipitaceae), a potential biocontrol fungus for elongate hemlock scale in United States Christmas tree production areas.</title>
        <authorList>
            <person name="Barrett H."/>
            <person name="Lovett B."/>
            <person name="Macias A.M."/>
            <person name="Stajich J.E."/>
            <person name="Kasson M.T."/>
        </authorList>
    </citation>
    <scope>NUCLEOTIDE SEQUENCE</scope>
    <source>
        <strain evidence="7">ARSEF 14590</strain>
    </source>
</reference>
<dbReference type="Pfam" id="PF00439">
    <property type="entry name" value="Bromodomain"/>
    <property type="match status" value="2"/>
</dbReference>
<dbReference type="PANTHER" id="PTHR22880:SF225">
    <property type="entry name" value="BROMODOMAIN-CONTAINING PROTEIN BET-1-RELATED"/>
    <property type="match status" value="1"/>
</dbReference>
<feature type="compositionally biased region" description="Polar residues" evidence="4">
    <location>
        <begin position="42"/>
        <end position="52"/>
    </location>
</feature>
<evidence type="ECO:0000313" key="8">
    <source>
        <dbReference type="Proteomes" id="UP001251528"/>
    </source>
</evidence>
<evidence type="ECO:0000256" key="3">
    <source>
        <dbReference type="SAM" id="Coils"/>
    </source>
</evidence>
<dbReference type="Proteomes" id="UP001251528">
    <property type="component" value="Unassembled WGS sequence"/>
</dbReference>
<dbReference type="AlphaFoldDB" id="A0AAJ0CPI5"/>
<keyword evidence="8" id="KW-1185">Reference proteome</keyword>
<dbReference type="PROSITE" id="PS51525">
    <property type="entry name" value="NET"/>
    <property type="match status" value="1"/>
</dbReference>